<keyword evidence="2" id="KW-1185">Reference proteome</keyword>
<proteinExistence type="predicted"/>
<dbReference type="Proteomes" id="UP000612585">
    <property type="component" value="Unassembled WGS sequence"/>
</dbReference>
<sequence length="64" mass="7195">MWTHDATVRSAYWIGGGQWAGKTTVAGLLAVRHGLVHYHCDYHDARGHEDRRIAARARRGEPPC</sequence>
<evidence type="ECO:0000313" key="1">
    <source>
        <dbReference type="EMBL" id="GIJ56686.1"/>
    </source>
</evidence>
<comment type="caution">
    <text evidence="1">The sequence shown here is derived from an EMBL/GenBank/DDBJ whole genome shotgun (WGS) entry which is preliminary data.</text>
</comment>
<dbReference type="RefSeq" id="WP_203995444.1">
    <property type="nucleotide sequence ID" value="NZ_BOPG01000025.1"/>
</dbReference>
<evidence type="ECO:0000313" key="2">
    <source>
        <dbReference type="Proteomes" id="UP000612585"/>
    </source>
</evidence>
<name>A0A8J3Z393_9ACTN</name>
<dbReference type="EMBL" id="BOPG01000025">
    <property type="protein sequence ID" value="GIJ56686.1"/>
    <property type="molecule type" value="Genomic_DNA"/>
</dbReference>
<protein>
    <submittedName>
        <fullName evidence="1">Uncharacterized protein</fullName>
    </submittedName>
</protein>
<organism evidence="1 2">
    <name type="scientific">Virgisporangium aurantiacum</name>
    <dbReference type="NCBI Taxonomy" id="175570"/>
    <lineage>
        <taxon>Bacteria</taxon>
        <taxon>Bacillati</taxon>
        <taxon>Actinomycetota</taxon>
        <taxon>Actinomycetes</taxon>
        <taxon>Micromonosporales</taxon>
        <taxon>Micromonosporaceae</taxon>
        <taxon>Virgisporangium</taxon>
    </lineage>
</organism>
<dbReference type="AlphaFoldDB" id="A0A8J3Z393"/>
<accession>A0A8J3Z393</accession>
<reference evidence="1" key="1">
    <citation type="submission" date="2021-01" db="EMBL/GenBank/DDBJ databases">
        <title>Whole genome shotgun sequence of Virgisporangium aurantiacum NBRC 16421.</title>
        <authorList>
            <person name="Komaki H."/>
            <person name="Tamura T."/>
        </authorList>
    </citation>
    <scope>NUCLEOTIDE SEQUENCE</scope>
    <source>
        <strain evidence="1">NBRC 16421</strain>
    </source>
</reference>
<gene>
    <name evidence="1" type="ORF">Vau01_042020</name>
</gene>